<dbReference type="Proteomes" id="UP001146120">
    <property type="component" value="Unassembled WGS sequence"/>
</dbReference>
<keyword evidence="2" id="KW-1185">Reference proteome</keyword>
<protein>
    <submittedName>
        <fullName evidence="1">Uncharacterized protein</fullName>
    </submittedName>
</protein>
<reference evidence="1" key="2">
    <citation type="journal article" date="2023" name="Microbiol Resour">
        <title>Decontamination and Annotation of the Draft Genome Sequence of the Oomycete Lagenidium giganteum ARSEF 373.</title>
        <authorList>
            <person name="Morgan W.R."/>
            <person name="Tartar A."/>
        </authorList>
    </citation>
    <scope>NUCLEOTIDE SEQUENCE</scope>
    <source>
        <strain evidence="1">ARSEF 373</strain>
    </source>
</reference>
<dbReference type="AlphaFoldDB" id="A0AAV2Z9L7"/>
<evidence type="ECO:0000313" key="1">
    <source>
        <dbReference type="EMBL" id="DBA01953.1"/>
    </source>
</evidence>
<comment type="caution">
    <text evidence="1">The sequence shown here is derived from an EMBL/GenBank/DDBJ whole genome shotgun (WGS) entry which is preliminary data.</text>
</comment>
<sequence length="24" mass="2736">MLAHCGVYEEVNLKFFIKGHTNNA</sequence>
<organism evidence="1 2">
    <name type="scientific">Lagenidium giganteum</name>
    <dbReference type="NCBI Taxonomy" id="4803"/>
    <lineage>
        <taxon>Eukaryota</taxon>
        <taxon>Sar</taxon>
        <taxon>Stramenopiles</taxon>
        <taxon>Oomycota</taxon>
        <taxon>Peronosporomycetes</taxon>
        <taxon>Pythiales</taxon>
        <taxon>Pythiaceae</taxon>
    </lineage>
</organism>
<name>A0AAV2Z9L7_9STRA</name>
<evidence type="ECO:0000313" key="2">
    <source>
        <dbReference type="Proteomes" id="UP001146120"/>
    </source>
</evidence>
<accession>A0AAV2Z9L7</accession>
<proteinExistence type="predicted"/>
<dbReference type="EMBL" id="DAKRPA010000038">
    <property type="protein sequence ID" value="DBA01953.1"/>
    <property type="molecule type" value="Genomic_DNA"/>
</dbReference>
<gene>
    <name evidence="1" type="ORF">N0F65_006686</name>
</gene>
<reference evidence="1" key="1">
    <citation type="submission" date="2022-11" db="EMBL/GenBank/DDBJ databases">
        <authorList>
            <person name="Morgan W.R."/>
            <person name="Tartar A."/>
        </authorList>
    </citation>
    <scope>NUCLEOTIDE SEQUENCE</scope>
    <source>
        <strain evidence="1">ARSEF 373</strain>
    </source>
</reference>